<name>A0A9K3GHD5_9EUKA</name>
<keyword evidence="4" id="KW-1185">Reference proteome</keyword>
<reference evidence="3 4" key="1">
    <citation type="journal article" date="2018" name="PLoS ONE">
        <title>The draft genome of Kipferlia bialata reveals reductive genome evolution in fornicate parasites.</title>
        <authorList>
            <person name="Tanifuji G."/>
            <person name="Takabayashi S."/>
            <person name="Kume K."/>
            <person name="Takagi M."/>
            <person name="Nakayama T."/>
            <person name="Kamikawa R."/>
            <person name="Inagaki Y."/>
            <person name="Hashimoto T."/>
        </authorList>
    </citation>
    <scope>NUCLEOTIDE SEQUENCE [LARGE SCALE GENOMIC DNA]</scope>
    <source>
        <strain evidence="3">NY0173</strain>
    </source>
</reference>
<feature type="compositionally biased region" description="Basic residues" evidence="2">
    <location>
        <begin position="292"/>
        <end position="309"/>
    </location>
</feature>
<evidence type="ECO:0000256" key="2">
    <source>
        <dbReference type="SAM" id="MobiDB-lite"/>
    </source>
</evidence>
<feature type="compositionally biased region" description="Low complexity" evidence="2">
    <location>
        <begin position="310"/>
        <end position="330"/>
    </location>
</feature>
<gene>
    <name evidence="3" type="ORF">KIPB_003358</name>
</gene>
<feature type="region of interest" description="Disordered" evidence="2">
    <location>
        <begin position="1"/>
        <end position="26"/>
    </location>
</feature>
<evidence type="ECO:0000313" key="4">
    <source>
        <dbReference type="Proteomes" id="UP000265618"/>
    </source>
</evidence>
<feature type="region of interest" description="Disordered" evidence="2">
    <location>
        <begin position="46"/>
        <end position="90"/>
    </location>
</feature>
<dbReference type="AlphaFoldDB" id="A0A9K3GHD5"/>
<evidence type="ECO:0000256" key="1">
    <source>
        <dbReference type="SAM" id="Coils"/>
    </source>
</evidence>
<evidence type="ECO:0000313" key="3">
    <source>
        <dbReference type="EMBL" id="GIQ82256.1"/>
    </source>
</evidence>
<comment type="caution">
    <text evidence="3">The sequence shown here is derived from an EMBL/GenBank/DDBJ whole genome shotgun (WGS) entry which is preliminary data.</text>
</comment>
<feature type="compositionally biased region" description="Polar residues" evidence="2">
    <location>
        <begin position="8"/>
        <end position="26"/>
    </location>
</feature>
<sequence length="396" mass="43538">MTGPGVSRSRNSQPYHNSTEPISHYSQFGVSAPEIMARRAVEPLSKSLAPSVESHQPDSGGIAQGDSYRDIHGPTPHRQGPRPVSRAGSGDWATSVGIGIRAGSVSGSDTLGPLLQTLRDRVETAQRERDFYQESSGACERENAALKKRLALVLTDSEQRGQKETEEHQQEVQRLSTALATLSTQLQKQDAELERLRDMGGTRDTHFEEALSLAQNQVERERERATAAEADRERLSAALEAERLIVIELRETEERLRAEVTETEAAARRAVELQLATISQQPSGVPVASRPKEHRGRRVVRRTSGRRPVRNTATRTGTGTNTARGSSSSPSDRDVSSRLIASLKREYAVISDRYNSLLLSAKEDPLAFARDPLASGQLVELQQALADKQRQLTDLN</sequence>
<proteinExistence type="predicted"/>
<keyword evidence="1" id="KW-0175">Coiled coil</keyword>
<dbReference type="Proteomes" id="UP000265618">
    <property type="component" value="Unassembled WGS sequence"/>
</dbReference>
<protein>
    <submittedName>
        <fullName evidence="3">Uncharacterized protein</fullName>
    </submittedName>
</protein>
<dbReference type="EMBL" id="BDIP01000637">
    <property type="protein sequence ID" value="GIQ82256.1"/>
    <property type="molecule type" value="Genomic_DNA"/>
</dbReference>
<feature type="coiled-coil region" evidence="1">
    <location>
        <begin position="165"/>
        <end position="266"/>
    </location>
</feature>
<organism evidence="3 4">
    <name type="scientific">Kipferlia bialata</name>
    <dbReference type="NCBI Taxonomy" id="797122"/>
    <lineage>
        <taxon>Eukaryota</taxon>
        <taxon>Metamonada</taxon>
        <taxon>Carpediemonas-like organisms</taxon>
        <taxon>Kipferlia</taxon>
    </lineage>
</organism>
<accession>A0A9K3GHD5</accession>
<feature type="region of interest" description="Disordered" evidence="2">
    <location>
        <begin position="281"/>
        <end position="335"/>
    </location>
</feature>